<dbReference type="EMBL" id="JBFXLQ010000112">
    <property type="protein sequence ID" value="KAL2859813.1"/>
    <property type="molecule type" value="Genomic_DNA"/>
</dbReference>
<protein>
    <submittedName>
        <fullName evidence="1">Uncharacterized protein</fullName>
    </submittedName>
</protein>
<evidence type="ECO:0000313" key="1">
    <source>
        <dbReference type="EMBL" id="KAL2859813.1"/>
    </source>
</evidence>
<comment type="caution">
    <text evidence="1">The sequence shown here is derived from an EMBL/GenBank/DDBJ whole genome shotgun (WGS) entry which is preliminary data.</text>
</comment>
<reference evidence="1 2" key="1">
    <citation type="submission" date="2024-07" db="EMBL/GenBank/DDBJ databases">
        <title>Section-level genome sequencing and comparative genomics of Aspergillus sections Usti and Cavernicolus.</title>
        <authorList>
            <consortium name="Lawrence Berkeley National Laboratory"/>
            <person name="Nybo J.L."/>
            <person name="Vesth T.C."/>
            <person name="Theobald S."/>
            <person name="Frisvad J.C."/>
            <person name="Larsen T.O."/>
            <person name="Kjaerboelling I."/>
            <person name="Rothschild-Mancinelli K."/>
            <person name="Lyhne E.K."/>
            <person name="Kogle M.E."/>
            <person name="Barry K."/>
            <person name="Clum A."/>
            <person name="Na H."/>
            <person name="Ledsgaard L."/>
            <person name="Lin J."/>
            <person name="Lipzen A."/>
            <person name="Kuo A."/>
            <person name="Riley R."/>
            <person name="Mondo S."/>
            <person name="Labutti K."/>
            <person name="Haridas S."/>
            <person name="Pangalinan J."/>
            <person name="Salamov A.A."/>
            <person name="Simmons B.A."/>
            <person name="Magnuson J.K."/>
            <person name="Chen J."/>
            <person name="Drula E."/>
            <person name="Henrissat B."/>
            <person name="Wiebenga A."/>
            <person name="Lubbers R.J."/>
            <person name="Gomes A.C."/>
            <person name="Macurrencykelacurrency M.R."/>
            <person name="Stajich J."/>
            <person name="Grigoriev I.V."/>
            <person name="Mortensen U.H."/>
            <person name="De Vries R.P."/>
            <person name="Baker S.E."/>
            <person name="Andersen M.R."/>
        </authorList>
    </citation>
    <scope>NUCLEOTIDE SEQUENCE [LARGE SCALE GENOMIC DNA]</scope>
    <source>
        <strain evidence="1 2">CBS 449.75</strain>
    </source>
</reference>
<evidence type="ECO:0000313" key="2">
    <source>
        <dbReference type="Proteomes" id="UP001610432"/>
    </source>
</evidence>
<keyword evidence="2" id="KW-1185">Reference proteome</keyword>
<dbReference type="RefSeq" id="XP_070880369.1">
    <property type="nucleotide sequence ID" value="XM_071034105.1"/>
</dbReference>
<accession>A0ABR4L8L5</accession>
<sequence>MPIDEVKCYIPETAEKDIHHMKLRQDEQDRQKVLDWLSPIDYAHQQPFWLNDYSWIRTFDLKVSAIYP</sequence>
<organism evidence="1 2">
    <name type="scientific">Aspergillus lucknowensis</name>
    <dbReference type="NCBI Taxonomy" id="176173"/>
    <lineage>
        <taxon>Eukaryota</taxon>
        <taxon>Fungi</taxon>
        <taxon>Dikarya</taxon>
        <taxon>Ascomycota</taxon>
        <taxon>Pezizomycotina</taxon>
        <taxon>Eurotiomycetes</taxon>
        <taxon>Eurotiomycetidae</taxon>
        <taxon>Eurotiales</taxon>
        <taxon>Aspergillaceae</taxon>
        <taxon>Aspergillus</taxon>
        <taxon>Aspergillus subgen. Nidulantes</taxon>
    </lineage>
</organism>
<dbReference type="Proteomes" id="UP001610432">
    <property type="component" value="Unassembled WGS sequence"/>
</dbReference>
<dbReference type="GeneID" id="98149177"/>
<name>A0ABR4L8L5_9EURO</name>
<gene>
    <name evidence="1" type="ORF">BJX67DRAFT_386614</name>
</gene>
<proteinExistence type="predicted"/>